<dbReference type="EMBL" id="JGDB01000184">
    <property type="protein sequence ID" value="EXY90351.1"/>
    <property type="molecule type" value="Genomic_DNA"/>
</dbReference>
<evidence type="ECO:0000256" key="1">
    <source>
        <dbReference type="SAM" id="MobiDB-lite"/>
    </source>
</evidence>
<gene>
    <name evidence="2" type="ORF">M125_2973</name>
</gene>
<dbReference type="AlphaFoldDB" id="A0A015V4N4"/>
<proteinExistence type="predicted"/>
<reference evidence="2 3" key="1">
    <citation type="submission" date="2014-02" db="EMBL/GenBank/DDBJ databases">
        <authorList>
            <person name="Sears C."/>
            <person name="Carroll K."/>
            <person name="Sack B.R."/>
            <person name="Qadri F."/>
            <person name="Myers L.L."/>
            <person name="Chung G.-T."/>
            <person name="Escheverria P."/>
            <person name="Fraser C.M."/>
            <person name="Sadzewicz L."/>
            <person name="Shefchek K.A."/>
            <person name="Tallon L."/>
            <person name="Das S.P."/>
            <person name="Daugherty S."/>
            <person name="Mongodin E.F."/>
        </authorList>
    </citation>
    <scope>NUCLEOTIDE SEQUENCE [LARGE SCALE GENOMIC DNA]</scope>
    <source>
        <strain evidence="3">3998T(B)3</strain>
    </source>
</reference>
<protein>
    <submittedName>
        <fullName evidence="2">Uncharacterized protein</fullName>
    </submittedName>
</protein>
<evidence type="ECO:0000313" key="2">
    <source>
        <dbReference type="EMBL" id="EXY90351.1"/>
    </source>
</evidence>
<dbReference type="PATRIC" id="fig|1339316.3.peg.2834"/>
<feature type="compositionally biased region" description="Low complexity" evidence="1">
    <location>
        <begin position="171"/>
        <end position="182"/>
    </location>
</feature>
<sequence length="199" mass="21075">MDNVQDFLYGLALMEVGDTDIGFIEEDSFDLGGQAGEATEVKASQIPGAPVLLIPKSNGTIKPTFDLIHLIYENLVRVMGGKVIKTGEKATGWEAPNKLTQVSDKVVIYTFSGHKITIPKGTITAYLGDKLTLSGVAKIKTTITPLAVDTKTAPYKIENMTEDDFAKLEGQAASVAASGSAGEDLPVAGTDEPTPTEDE</sequence>
<comment type="caution">
    <text evidence="2">The sequence shown here is derived from an EMBL/GenBank/DDBJ whole genome shotgun (WGS) entry which is preliminary data.</text>
</comment>
<evidence type="ECO:0000313" key="3">
    <source>
        <dbReference type="Proteomes" id="UP000020773"/>
    </source>
</evidence>
<feature type="region of interest" description="Disordered" evidence="1">
    <location>
        <begin position="171"/>
        <end position="199"/>
    </location>
</feature>
<name>A0A015V4N4_BACFG</name>
<accession>A0A015V4N4</accession>
<organism evidence="2 3">
    <name type="scientific">Bacteroides fragilis str. 3998T(B)3</name>
    <dbReference type="NCBI Taxonomy" id="1339316"/>
    <lineage>
        <taxon>Bacteria</taxon>
        <taxon>Pseudomonadati</taxon>
        <taxon>Bacteroidota</taxon>
        <taxon>Bacteroidia</taxon>
        <taxon>Bacteroidales</taxon>
        <taxon>Bacteroidaceae</taxon>
        <taxon>Bacteroides</taxon>
    </lineage>
</organism>
<dbReference type="Proteomes" id="UP000020773">
    <property type="component" value="Unassembled WGS sequence"/>
</dbReference>
<dbReference type="RefSeq" id="WP_155270645.1">
    <property type="nucleotide sequence ID" value="NZ_JGDB01000184.1"/>
</dbReference>